<accession>A0AB39U0B2</accession>
<reference evidence="2" key="1">
    <citation type="submission" date="2024-03" db="EMBL/GenBank/DDBJ databases">
        <title>A Strategy of Expanding the Host Range of Bacteriophages and Delaying Bacteriophage Resistance: A Bacteriophage Cocktail Treatment Approach in Klebsiella pneumoniae.</title>
        <authorList>
            <person name="Chen H."/>
        </authorList>
    </citation>
    <scope>NUCLEOTIDE SEQUENCE</scope>
</reference>
<feature type="compositionally biased region" description="Basic and acidic residues" evidence="1">
    <location>
        <begin position="57"/>
        <end position="68"/>
    </location>
</feature>
<proteinExistence type="predicted"/>
<evidence type="ECO:0000313" key="2">
    <source>
        <dbReference type="EMBL" id="XDQ96268.1"/>
    </source>
</evidence>
<feature type="compositionally biased region" description="Basic and acidic residues" evidence="1">
    <location>
        <begin position="79"/>
        <end position="95"/>
    </location>
</feature>
<name>A0AB39U0B2_9CAUD</name>
<sequence length="125" mass="14602">MAFAFMMMCNTSVNEHGVTRYYVKSYDYELAKKLYALSRKGVPMTDEQKLKISLAQKERLKDPNERKKCSTRKGIPNSKEQRKMISDKMKGIPKKKTDPCPWCGMICNKATAVRWHYDNCKRKPT</sequence>
<protein>
    <recommendedName>
        <fullName evidence="3">Homing endonuclease</fullName>
    </recommendedName>
</protein>
<evidence type="ECO:0000256" key="1">
    <source>
        <dbReference type="SAM" id="MobiDB-lite"/>
    </source>
</evidence>
<gene>
    <name evidence="2" type="ORF">JOKLHMMP_00095</name>
</gene>
<dbReference type="EMBL" id="PP442063">
    <property type="protein sequence ID" value="XDQ96268.1"/>
    <property type="molecule type" value="Genomic_DNA"/>
</dbReference>
<feature type="region of interest" description="Disordered" evidence="1">
    <location>
        <begin position="57"/>
        <end position="95"/>
    </location>
</feature>
<organism evidence="2">
    <name type="scientific">Klebsiella phage Phi_KR1</name>
    <dbReference type="NCBI Taxonomy" id="3240396"/>
    <lineage>
        <taxon>Viruses</taxon>
        <taxon>Duplodnaviria</taxon>
        <taxon>Heunggongvirae</taxon>
        <taxon>Uroviricota</taxon>
        <taxon>Caudoviricetes</taxon>
    </lineage>
</organism>
<evidence type="ECO:0008006" key="3">
    <source>
        <dbReference type="Google" id="ProtNLM"/>
    </source>
</evidence>